<dbReference type="OrthoDB" id="10567276at2759"/>
<evidence type="ECO:0000313" key="2">
    <source>
        <dbReference type="EMBL" id="KAE9039710.1"/>
    </source>
</evidence>
<evidence type="ECO:0000313" key="1">
    <source>
        <dbReference type="EMBL" id="KAE9036804.1"/>
    </source>
</evidence>
<organism evidence="3 5">
    <name type="scientific">Phytophthora rubi</name>
    <dbReference type="NCBI Taxonomy" id="129364"/>
    <lineage>
        <taxon>Eukaryota</taxon>
        <taxon>Sar</taxon>
        <taxon>Stramenopiles</taxon>
        <taxon>Oomycota</taxon>
        <taxon>Peronosporomycetes</taxon>
        <taxon>Peronosporales</taxon>
        <taxon>Peronosporaceae</taxon>
        <taxon>Phytophthora</taxon>
    </lineage>
</organism>
<protein>
    <submittedName>
        <fullName evidence="3">Uncharacterized protein</fullName>
    </submittedName>
</protein>
<dbReference type="Proteomes" id="UP000435112">
    <property type="component" value="Unassembled WGS sequence"/>
</dbReference>
<name>A0A6A4FH39_9STRA</name>
<evidence type="ECO:0000313" key="4">
    <source>
        <dbReference type="Proteomes" id="UP000429607"/>
    </source>
</evidence>
<sequence length="116" mass="13647">MDGDVASAYRNTCIHIFERQEIELDVDIPNDEDSVLRLGKIGKMRKKALNDVGIHKIQDLRERLEEVEALRVDATTTLAQDLSIRFLRELLRKHDERQWLKEVLNSIPQFVWPFAY</sequence>
<dbReference type="Proteomes" id="UP000434957">
    <property type="component" value="Unassembled WGS sequence"/>
</dbReference>
<evidence type="ECO:0000313" key="6">
    <source>
        <dbReference type="Proteomes" id="UP000435112"/>
    </source>
</evidence>
<evidence type="ECO:0000313" key="3">
    <source>
        <dbReference type="EMBL" id="KAE9344524.1"/>
    </source>
</evidence>
<dbReference type="AlphaFoldDB" id="A0A6A4FH39"/>
<proteinExistence type="predicted"/>
<reference evidence="3 5" key="1">
    <citation type="submission" date="2018-08" db="EMBL/GenBank/DDBJ databases">
        <title>Genomic investigation of the strawberry pathogen Phytophthora fragariae indicates pathogenicity is determined by transcriptional variation in three key races.</title>
        <authorList>
            <person name="Adams T.M."/>
            <person name="Armitage A.D."/>
            <person name="Sobczyk M.K."/>
            <person name="Bates H.J."/>
            <person name="Dunwell J.M."/>
            <person name="Nellist C.F."/>
            <person name="Harrison R.J."/>
        </authorList>
    </citation>
    <scope>NUCLEOTIDE SEQUENCE [LARGE SCALE GENOMIC DNA]</scope>
    <source>
        <strain evidence="1 4">SCRP249</strain>
        <strain evidence="2 6">SCRP324</strain>
        <strain evidence="3 5">SCRP333</strain>
    </source>
</reference>
<accession>A0A6A4FH39</accession>
<keyword evidence="5" id="KW-1185">Reference proteome</keyword>
<dbReference type="EMBL" id="QXFT01000418">
    <property type="protein sequence ID" value="KAE9344524.1"/>
    <property type="molecule type" value="Genomic_DNA"/>
</dbReference>
<dbReference type="Proteomes" id="UP000429607">
    <property type="component" value="Unassembled WGS sequence"/>
</dbReference>
<evidence type="ECO:0000313" key="5">
    <source>
        <dbReference type="Proteomes" id="UP000434957"/>
    </source>
</evidence>
<dbReference type="EMBL" id="QXFV01000463">
    <property type="protein sequence ID" value="KAE9036804.1"/>
    <property type="molecule type" value="Genomic_DNA"/>
</dbReference>
<gene>
    <name evidence="1" type="ORF">PR001_g8659</name>
    <name evidence="2" type="ORF">PR002_g5348</name>
    <name evidence="3" type="ORF">PR003_g8420</name>
</gene>
<comment type="caution">
    <text evidence="3">The sequence shown here is derived from an EMBL/GenBank/DDBJ whole genome shotgun (WGS) entry which is preliminary data.</text>
</comment>
<dbReference type="EMBL" id="QXFU01000226">
    <property type="protein sequence ID" value="KAE9039710.1"/>
    <property type="molecule type" value="Genomic_DNA"/>
</dbReference>